<dbReference type="Proteomes" id="UP000011083">
    <property type="component" value="Unassembled WGS sequence"/>
</dbReference>
<feature type="region of interest" description="Disordered" evidence="1">
    <location>
        <begin position="126"/>
        <end position="148"/>
    </location>
</feature>
<dbReference type="Pfam" id="PF00610">
    <property type="entry name" value="DEP"/>
    <property type="match status" value="1"/>
</dbReference>
<dbReference type="AlphaFoldDB" id="L8H4B5"/>
<dbReference type="SMART" id="SM00049">
    <property type="entry name" value="DEP"/>
    <property type="match status" value="1"/>
</dbReference>
<proteinExistence type="predicted"/>
<dbReference type="InterPro" id="IPR000591">
    <property type="entry name" value="DEP_dom"/>
</dbReference>
<sequence>MLARSDGKEAPAVDVDPAVLVHQLRSPSSGVAIKDRKLPNRSRLLRECFVGKEAVDWLLSHDLAPSRAAGVALLAQLQRECYIKPVGPCKRLPRPIDCDLAFFRFGASSASRIAAAQLLHDHAMLKNSGGASGSPQQQKKDQQPAVPRQSAFFEKEQVSHEFETWLQDGGPDHEQTQEKSQQDLRSLFKQIYDIVLKQASIEDDEVQQAMRCMDDLCCTISLTHAGMTKERIRAIVFELGGMYILTGLLRRLRRVALLQRKGSELVSLLLGDISSKGALADVEARSILPLIRTLGKTYHHYAPWGPNEPFDGQTWNEVNGALDILYNKGWRQEVAQMRNKRLIKTQGRFHTFGSHLNKERLWERPLAAWEDTRRSLLAASEARCTVRLWSLKVEDVVAKEVAIKVQQWAWNGQPTRNQAVLWSSAAKNGRWDLSAAADGDQRKPYATFEAQLYQELRVFVLNRRREESVFRKAKEDFVGAVRIEPATVHALQKAYAQDSLEVSLVLSREEETPSGPRYHSGSQLKRGRVSLRFSIHPSLELSS</sequence>
<organism evidence="3 4">
    <name type="scientific">Acanthamoeba castellanii (strain ATCC 30010 / Neff)</name>
    <dbReference type="NCBI Taxonomy" id="1257118"/>
    <lineage>
        <taxon>Eukaryota</taxon>
        <taxon>Amoebozoa</taxon>
        <taxon>Discosea</taxon>
        <taxon>Longamoebia</taxon>
        <taxon>Centramoebida</taxon>
        <taxon>Acanthamoebidae</taxon>
        <taxon>Acanthamoeba</taxon>
    </lineage>
</organism>
<evidence type="ECO:0000259" key="2">
    <source>
        <dbReference type="PROSITE" id="PS50186"/>
    </source>
</evidence>
<dbReference type="SUPFAM" id="SSF46785">
    <property type="entry name" value="Winged helix' DNA-binding domain"/>
    <property type="match status" value="1"/>
</dbReference>
<dbReference type="GO" id="GO:0035556">
    <property type="term" value="P:intracellular signal transduction"/>
    <property type="evidence" value="ECO:0007669"/>
    <property type="project" value="InterPro"/>
</dbReference>
<reference evidence="3 4" key="1">
    <citation type="journal article" date="2013" name="Genome Biol.">
        <title>Genome of Acanthamoeba castellanii highlights extensive lateral gene transfer and early evolution of tyrosine kinase signaling.</title>
        <authorList>
            <person name="Clarke M."/>
            <person name="Lohan A.J."/>
            <person name="Liu B."/>
            <person name="Lagkouvardos I."/>
            <person name="Roy S."/>
            <person name="Zafar N."/>
            <person name="Bertelli C."/>
            <person name="Schilde C."/>
            <person name="Kianianmomeni A."/>
            <person name="Burglin T.R."/>
            <person name="Frech C."/>
            <person name="Turcotte B."/>
            <person name="Kopec K.O."/>
            <person name="Synnott J.M."/>
            <person name="Choo C."/>
            <person name="Paponov I."/>
            <person name="Finkler A."/>
            <person name="Soon Heng Tan C."/>
            <person name="Hutchins A.P."/>
            <person name="Weinmeier T."/>
            <person name="Rattei T."/>
            <person name="Chu J.S."/>
            <person name="Gimenez G."/>
            <person name="Irimia M."/>
            <person name="Rigden D.J."/>
            <person name="Fitzpatrick D.A."/>
            <person name="Lorenzo-Morales J."/>
            <person name="Bateman A."/>
            <person name="Chiu C.H."/>
            <person name="Tang P."/>
            <person name="Hegemann P."/>
            <person name="Fromm H."/>
            <person name="Raoult D."/>
            <person name="Greub G."/>
            <person name="Miranda-Saavedra D."/>
            <person name="Chen N."/>
            <person name="Nash P."/>
            <person name="Ginger M.L."/>
            <person name="Horn M."/>
            <person name="Schaap P."/>
            <person name="Caler L."/>
            <person name="Loftus B."/>
        </authorList>
    </citation>
    <scope>NUCLEOTIDE SEQUENCE [LARGE SCALE GENOMIC DNA]</scope>
    <source>
        <strain evidence="3 4">Neff</strain>
    </source>
</reference>
<dbReference type="OrthoDB" id="18360at2759"/>
<evidence type="ECO:0000256" key="1">
    <source>
        <dbReference type="SAM" id="MobiDB-lite"/>
    </source>
</evidence>
<dbReference type="EMBL" id="KB007926">
    <property type="protein sequence ID" value="ELR20047.1"/>
    <property type="molecule type" value="Genomic_DNA"/>
</dbReference>
<dbReference type="GeneID" id="14920887"/>
<evidence type="ECO:0000313" key="4">
    <source>
        <dbReference type="Proteomes" id="UP000011083"/>
    </source>
</evidence>
<dbReference type="Gene3D" id="1.10.10.10">
    <property type="entry name" value="Winged helix-like DNA-binding domain superfamily/Winged helix DNA-binding domain"/>
    <property type="match status" value="1"/>
</dbReference>
<feature type="domain" description="DEP" evidence="2">
    <location>
        <begin position="27"/>
        <end position="107"/>
    </location>
</feature>
<name>L8H4B5_ACACF</name>
<dbReference type="CDD" id="cd04371">
    <property type="entry name" value="DEP"/>
    <property type="match status" value="1"/>
</dbReference>
<keyword evidence="4" id="KW-1185">Reference proteome</keyword>
<protein>
    <submittedName>
        <fullName evidence="3">Domain found in dishevelled, egl-10, and pleckstrin domain containing protein</fullName>
    </submittedName>
</protein>
<dbReference type="PROSITE" id="PS50186">
    <property type="entry name" value="DEP"/>
    <property type="match status" value="1"/>
</dbReference>
<accession>L8H4B5</accession>
<dbReference type="VEuPathDB" id="AmoebaDB:ACA1_113930"/>
<dbReference type="RefSeq" id="XP_004342157.1">
    <property type="nucleotide sequence ID" value="XM_004342108.1"/>
</dbReference>
<gene>
    <name evidence="3" type="ORF">ACA1_113930</name>
</gene>
<dbReference type="InterPro" id="IPR036390">
    <property type="entry name" value="WH_DNA-bd_sf"/>
</dbReference>
<dbReference type="KEGG" id="acan:ACA1_113930"/>
<dbReference type="InterPro" id="IPR036388">
    <property type="entry name" value="WH-like_DNA-bd_sf"/>
</dbReference>
<evidence type="ECO:0000313" key="3">
    <source>
        <dbReference type="EMBL" id="ELR20047.1"/>
    </source>
</evidence>